<evidence type="ECO:0000313" key="1">
    <source>
        <dbReference type="EMBL" id="ABV99518.1"/>
    </source>
</evidence>
<evidence type="ECO:0000313" key="2">
    <source>
        <dbReference type="EMBL" id="ABV99569.1"/>
    </source>
</evidence>
<dbReference type="EMBL" id="CP000850">
    <property type="protein sequence ID" value="ABV99518.1"/>
    <property type="molecule type" value="Genomic_DNA"/>
</dbReference>
<organism evidence="1">
    <name type="scientific">Salinispora arenicola (strain CNS-205)</name>
    <dbReference type="NCBI Taxonomy" id="391037"/>
    <lineage>
        <taxon>Bacteria</taxon>
        <taxon>Bacillati</taxon>
        <taxon>Actinomycetota</taxon>
        <taxon>Actinomycetes</taxon>
        <taxon>Micromonosporales</taxon>
        <taxon>Micromonosporaceae</taxon>
        <taxon>Salinispora</taxon>
    </lineage>
</organism>
<dbReference type="PATRIC" id="fig|391037.6.peg.3755"/>
<dbReference type="AlphaFoldDB" id="A8M004"/>
<dbReference type="HOGENOM" id="CLU_197501_0_0_11"/>
<reference evidence="1" key="1">
    <citation type="submission" date="2007-10" db="EMBL/GenBank/DDBJ databases">
        <title>Complete sequence of Salinispora arenicola CNS-205.</title>
        <authorList>
            <consortium name="US DOE Joint Genome Institute"/>
            <person name="Copeland A."/>
            <person name="Lucas S."/>
            <person name="Lapidus A."/>
            <person name="Barry K."/>
            <person name="Glavina del Rio T."/>
            <person name="Dalin E."/>
            <person name="Tice H."/>
            <person name="Pitluck S."/>
            <person name="Foster B."/>
            <person name="Schmutz J."/>
            <person name="Larimer F."/>
            <person name="Land M."/>
            <person name="Hauser L."/>
            <person name="Kyrpides N."/>
            <person name="Ivanova N."/>
            <person name="Jensen P.R."/>
            <person name="Moore B.S."/>
            <person name="Penn K."/>
            <person name="Jenkins C."/>
            <person name="Udwary D."/>
            <person name="Xiang L."/>
            <person name="Gontang E."/>
            <person name="Richardson P."/>
        </authorList>
    </citation>
    <scope>NUCLEOTIDE SEQUENCE [LARGE SCALE GENOMIC DNA]</scope>
    <source>
        <strain evidence="1">CNS-205</strain>
    </source>
</reference>
<dbReference type="EMBL" id="CP000850">
    <property type="protein sequence ID" value="ABV99569.1"/>
    <property type="molecule type" value="Genomic_DNA"/>
</dbReference>
<gene>
    <name evidence="1" type="ordered locus">Sare_3725</name>
    <name evidence="2" type="ordered locus">Sare_3776</name>
</gene>
<protein>
    <recommendedName>
        <fullName evidence="3">DUF1918 domain-containing protein</fullName>
    </recommendedName>
</protein>
<dbReference type="KEGG" id="saq:Sare_3776"/>
<accession>A8M004</accession>
<evidence type="ECO:0008006" key="3">
    <source>
        <dbReference type="Google" id="ProtNLM"/>
    </source>
</evidence>
<proteinExistence type="predicted"/>
<sequence length="63" mass="6999">MSMAYIRRHYGVPAKRGVRVIANGRPGTITSTDGARLRVRLAGDTRSTAHHPTWRIQYPEAAP</sequence>
<dbReference type="STRING" id="391037.Sare_3725"/>
<dbReference type="OrthoDB" id="8857610at2"/>
<name>A8M004_SALAI</name>
<dbReference type="eggNOG" id="ENOG5033CU2">
    <property type="taxonomic scope" value="Bacteria"/>
</dbReference>
<dbReference type="KEGG" id="saq:Sare_3725"/>